<gene>
    <name evidence="2" type="ORF">Tci_057859</name>
</gene>
<dbReference type="AlphaFoldDB" id="A0A6L2NHY5"/>
<accession>A0A6L2NHY5</accession>
<dbReference type="InterPro" id="IPR013103">
    <property type="entry name" value="RVT_2"/>
</dbReference>
<feature type="domain" description="Reverse transcriptase Ty1/copia-type" evidence="1">
    <location>
        <begin position="196"/>
        <end position="341"/>
    </location>
</feature>
<organism evidence="2">
    <name type="scientific">Tanacetum cinerariifolium</name>
    <name type="common">Dalmatian daisy</name>
    <name type="synonym">Chrysanthemum cinerariifolium</name>
    <dbReference type="NCBI Taxonomy" id="118510"/>
    <lineage>
        <taxon>Eukaryota</taxon>
        <taxon>Viridiplantae</taxon>
        <taxon>Streptophyta</taxon>
        <taxon>Embryophyta</taxon>
        <taxon>Tracheophyta</taxon>
        <taxon>Spermatophyta</taxon>
        <taxon>Magnoliopsida</taxon>
        <taxon>eudicotyledons</taxon>
        <taxon>Gunneridae</taxon>
        <taxon>Pentapetalae</taxon>
        <taxon>asterids</taxon>
        <taxon>campanulids</taxon>
        <taxon>Asterales</taxon>
        <taxon>Asteraceae</taxon>
        <taxon>Asteroideae</taxon>
        <taxon>Anthemideae</taxon>
        <taxon>Anthemidinae</taxon>
        <taxon>Tanacetum</taxon>
    </lineage>
</organism>
<dbReference type="CDD" id="cd09272">
    <property type="entry name" value="RNase_HI_RT_Ty1"/>
    <property type="match status" value="1"/>
</dbReference>
<proteinExistence type="predicted"/>
<reference evidence="2" key="1">
    <citation type="journal article" date="2019" name="Sci. Rep.">
        <title>Draft genome of Tanacetum cinerariifolium, the natural source of mosquito coil.</title>
        <authorList>
            <person name="Yamashiro T."/>
            <person name="Shiraishi A."/>
            <person name="Satake H."/>
            <person name="Nakayama K."/>
        </authorList>
    </citation>
    <scope>NUCLEOTIDE SEQUENCE</scope>
</reference>
<sequence length="484" mass="56532">MTVALESIYVKFDNLTTMASEHDSLEPVSQRFINDDSSVESMNISSKEDFDNLSGPMYDEYFEKTSRDMSINSTAQQVHNHENSPLKYSIKIKAHKAPPIVTTFKEQTSPVSLTLVDEFYQEDLADLMAIPHPLEQLIADPSKPEMTRHRLQTDPKVCMYTLTVSTIEPKTIKKAMSDHNWIESMQDEQHQFERLDVWELVPRPDGNNIITVKWLWKNKSDAKNIVIRNKSRLVVKGYKQEKGIDFEESFAPVSHLQAVRIFVTFAAHKNITIFHMDVKIAFFNGPLKEEVYVSQPDEFVDPDFPDHVYRLKKALYSLKQAPRAWYDKLSSFLIKQNFTKGEKLVSWSLKNQYYTAMSSVESEYVSLYACCAQVIWMRTQLLDYGYKYNRIPMYCDSKSTIAISCNSVQHSRTKYIDIRYHLIKEHVKKGMVELYFVRTEYQLADLFTKALPKERFEYIVHRWYEMYDSNSVGKSGKVIFDDIK</sequence>
<evidence type="ECO:0000259" key="1">
    <source>
        <dbReference type="Pfam" id="PF07727"/>
    </source>
</evidence>
<dbReference type="PANTHER" id="PTHR11439">
    <property type="entry name" value="GAG-POL-RELATED RETROTRANSPOSON"/>
    <property type="match status" value="1"/>
</dbReference>
<evidence type="ECO:0000313" key="2">
    <source>
        <dbReference type="EMBL" id="GEU85881.1"/>
    </source>
</evidence>
<dbReference type="Pfam" id="PF07727">
    <property type="entry name" value="RVT_2"/>
    <property type="match status" value="1"/>
</dbReference>
<protein>
    <submittedName>
        <fullName evidence="2">Retrovirus-related Pol polyprotein from transposon TNT 1-94</fullName>
    </submittedName>
</protein>
<comment type="caution">
    <text evidence="2">The sequence shown here is derived from an EMBL/GenBank/DDBJ whole genome shotgun (WGS) entry which is preliminary data.</text>
</comment>
<name>A0A6L2NHY5_TANCI</name>
<dbReference type="PANTHER" id="PTHR11439:SF495">
    <property type="entry name" value="REVERSE TRANSCRIPTASE, RNA-DEPENDENT DNA POLYMERASE-RELATED"/>
    <property type="match status" value="1"/>
</dbReference>
<dbReference type="EMBL" id="BKCJ010009201">
    <property type="protein sequence ID" value="GEU85881.1"/>
    <property type="molecule type" value="Genomic_DNA"/>
</dbReference>